<dbReference type="InterPro" id="IPR050088">
    <property type="entry name" value="IspD/TarI_cytidylyltransf_bact"/>
</dbReference>
<accession>A0A1M6VLJ9</accession>
<dbReference type="OrthoDB" id="9806837at2"/>
<organism evidence="4 5">
    <name type="scientific">Alicyclobacillus tolerans</name>
    <dbReference type="NCBI Taxonomy" id="90970"/>
    <lineage>
        <taxon>Bacteria</taxon>
        <taxon>Bacillati</taxon>
        <taxon>Bacillota</taxon>
        <taxon>Bacilli</taxon>
        <taxon>Bacillales</taxon>
        <taxon>Alicyclobacillaceae</taxon>
        <taxon>Alicyclobacillus</taxon>
    </lineage>
</organism>
<reference evidence="5" key="1">
    <citation type="submission" date="2016-11" db="EMBL/GenBank/DDBJ databases">
        <authorList>
            <person name="Varghese N."/>
            <person name="Submissions S."/>
        </authorList>
    </citation>
    <scope>NUCLEOTIDE SEQUENCE [LARGE SCALE GENOMIC DNA]</scope>
    <source>
        <strain evidence="5">USBA-503</strain>
    </source>
</reference>
<protein>
    <submittedName>
        <fullName evidence="4">2-C-methyl-D-erythritol 4-phosphate cytidylyltransferase</fullName>
    </submittedName>
</protein>
<name>A0A1M6VLJ9_9BACL</name>
<dbReference type="EMBL" id="FRAF01000023">
    <property type="protein sequence ID" value="SHK82383.1"/>
    <property type="molecule type" value="Genomic_DNA"/>
</dbReference>
<keyword evidence="5" id="KW-1185">Reference proteome</keyword>
<dbReference type="SUPFAM" id="SSF53448">
    <property type="entry name" value="Nucleotide-diphospho-sugar transferases"/>
    <property type="match status" value="1"/>
</dbReference>
<dbReference type="CDD" id="cd02516">
    <property type="entry name" value="CDP-ME_synthetase"/>
    <property type="match status" value="1"/>
</dbReference>
<dbReference type="AlphaFoldDB" id="A0A1M6VLJ9"/>
<keyword evidence="1 4" id="KW-0808">Transferase</keyword>
<dbReference type="PANTHER" id="PTHR32125:SF4">
    <property type="entry name" value="2-C-METHYL-D-ERYTHRITOL 4-PHOSPHATE CYTIDYLYLTRANSFERASE, CHLOROPLASTIC"/>
    <property type="match status" value="1"/>
</dbReference>
<dbReference type="InterPro" id="IPR018294">
    <property type="entry name" value="ISPD_synthase_CS"/>
</dbReference>
<evidence type="ECO:0000256" key="2">
    <source>
        <dbReference type="ARBA" id="ARBA00022695"/>
    </source>
</evidence>
<sequence length="233" mass="26116">MSSRLSVLLAAGSGRRMGFVKQFQKLGNRPVWKWSLETLFAAGVSRVAFIVPEDDVPLMEEALRDDPNSERVLVAAGGNTRGQSSQRGILRLLADIAIENWQSTYICVHDAARPFLTVHDTVRVFERAEVTGAAILAQRCKDTVKEEQNGVIVRTLPREALWLAQTPQCARADWFVDAYKKCDVDCVTDEAMLLEACGRKVELVEVQSFNGKLTVPEDWKYAEWLVMEKGQSE</sequence>
<evidence type="ECO:0000256" key="3">
    <source>
        <dbReference type="ARBA" id="ARBA00023229"/>
    </source>
</evidence>
<dbReference type="Proteomes" id="UP000184016">
    <property type="component" value="Unassembled WGS sequence"/>
</dbReference>
<evidence type="ECO:0000313" key="5">
    <source>
        <dbReference type="Proteomes" id="UP000184016"/>
    </source>
</evidence>
<dbReference type="RefSeq" id="WP_072874917.1">
    <property type="nucleotide sequence ID" value="NZ_FRAF01000023.1"/>
</dbReference>
<dbReference type="InterPro" id="IPR029044">
    <property type="entry name" value="Nucleotide-diphossugar_trans"/>
</dbReference>
<dbReference type="GO" id="GO:0050518">
    <property type="term" value="F:2-C-methyl-D-erythritol 4-phosphate cytidylyltransferase activity"/>
    <property type="evidence" value="ECO:0007669"/>
    <property type="project" value="TreeGrafter"/>
</dbReference>
<dbReference type="Gene3D" id="3.90.550.10">
    <property type="entry name" value="Spore Coat Polysaccharide Biosynthesis Protein SpsA, Chain A"/>
    <property type="match status" value="1"/>
</dbReference>
<dbReference type="PROSITE" id="PS01295">
    <property type="entry name" value="ISPD"/>
    <property type="match status" value="1"/>
</dbReference>
<gene>
    <name evidence="4" type="ORF">SAMN05443507_12362</name>
</gene>
<evidence type="ECO:0000313" key="4">
    <source>
        <dbReference type="EMBL" id="SHK82383.1"/>
    </source>
</evidence>
<keyword evidence="2 4" id="KW-0548">Nucleotidyltransferase</keyword>
<dbReference type="PANTHER" id="PTHR32125">
    <property type="entry name" value="2-C-METHYL-D-ERYTHRITOL 4-PHOSPHATE CYTIDYLYLTRANSFERASE, CHLOROPLASTIC"/>
    <property type="match status" value="1"/>
</dbReference>
<dbReference type="InterPro" id="IPR034683">
    <property type="entry name" value="IspD/TarI"/>
</dbReference>
<dbReference type="STRING" id="1830138.SAMN05443507_12362"/>
<dbReference type="Pfam" id="PF01128">
    <property type="entry name" value="IspD"/>
    <property type="match status" value="1"/>
</dbReference>
<proteinExistence type="predicted"/>
<dbReference type="GO" id="GO:0008299">
    <property type="term" value="P:isoprenoid biosynthetic process"/>
    <property type="evidence" value="ECO:0007669"/>
    <property type="project" value="UniProtKB-KW"/>
</dbReference>
<keyword evidence="3" id="KW-0414">Isoprene biosynthesis</keyword>
<evidence type="ECO:0000256" key="1">
    <source>
        <dbReference type="ARBA" id="ARBA00022679"/>
    </source>
</evidence>